<protein>
    <submittedName>
        <fullName evidence="7">Aste57867_22036 protein</fullName>
    </submittedName>
</protein>
<evidence type="ECO:0000256" key="1">
    <source>
        <dbReference type="ARBA" id="ARBA00004141"/>
    </source>
</evidence>
<keyword evidence="8" id="KW-1185">Reference proteome</keyword>
<evidence type="ECO:0000313" key="8">
    <source>
        <dbReference type="Proteomes" id="UP000332933"/>
    </source>
</evidence>
<evidence type="ECO:0000256" key="5">
    <source>
        <dbReference type="SAM" id="Phobius"/>
    </source>
</evidence>
<organism evidence="7 8">
    <name type="scientific">Aphanomyces stellatus</name>
    <dbReference type="NCBI Taxonomy" id="120398"/>
    <lineage>
        <taxon>Eukaryota</taxon>
        <taxon>Sar</taxon>
        <taxon>Stramenopiles</taxon>
        <taxon>Oomycota</taxon>
        <taxon>Saprolegniomycetes</taxon>
        <taxon>Saprolegniales</taxon>
        <taxon>Verrucalvaceae</taxon>
        <taxon>Aphanomyces</taxon>
    </lineage>
</organism>
<evidence type="ECO:0000256" key="2">
    <source>
        <dbReference type="ARBA" id="ARBA00022692"/>
    </source>
</evidence>
<feature type="transmembrane region" description="Helical" evidence="5">
    <location>
        <begin position="296"/>
        <end position="321"/>
    </location>
</feature>
<dbReference type="EMBL" id="CAADRA010007041">
    <property type="protein sequence ID" value="VFT98704.1"/>
    <property type="molecule type" value="Genomic_DNA"/>
</dbReference>
<dbReference type="InterPro" id="IPR018499">
    <property type="entry name" value="Tetraspanin/Peripherin"/>
</dbReference>
<evidence type="ECO:0000313" key="6">
    <source>
        <dbReference type="EMBL" id="KAF0686071.1"/>
    </source>
</evidence>
<accession>A0A485LJ52</accession>
<gene>
    <name evidence="7" type="primary">Aste57867_22036</name>
    <name evidence="6" type="ORF">As57867_021967</name>
    <name evidence="7" type="ORF">ASTE57867_22036</name>
</gene>
<reference evidence="7 8" key="1">
    <citation type="submission" date="2019-03" db="EMBL/GenBank/DDBJ databases">
        <authorList>
            <person name="Gaulin E."/>
            <person name="Dumas B."/>
        </authorList>
    </citation>
    <scope>NUCLEOTIDE SEQUENCE [LARGE SCALE GENOMIC DNA]</scope>
    <source>
        <strain evidence="7">CBS 568.67</strain>
    </source>
</reference>
<keyword evidence="4 5" id="KW-0472">Membrane</keyword>
<keyword evidence="3 5" id="KW-1133">Transmembrane helix</keyword>
<feature type="transmembrane region" description="Helical" evidence="5">
    <location>
        <begin position="65"/>
        <end position="93"/>
    </location>
</feature>
<dbReference type="OrthoDB" id="72821at2759"/>
<reference evidence="6" key="2">
    <citation type="submission" date="2019-06" db="EMBL/GenBank/DDBJ databases">
        <title>Genomics analysis of Aphanomyces spp. identifies a new class of oomycete effector associated with host adaptation.</title>
        <authorList>
            <person name="Gaulin E."/>
        </authorList>
    </citation>
    <scope>NUCLEOTIDE SEQUENCE</scope>
    <source>
        <strain evidence="6">CBS 578.67</strain>
    </source>
</reference>
<keyword evidence="2 5" id="KW-0812">Transmembrane</keyword>
<dbReference type="EMBL" id="VJMH01007015">
    <property type="protein sequence ID" value="KAF0686071.1"/>
    <property type="molecule type" value="Genomic_DNA"/>
</dbReference>
<dbReference type="AlphaFoldDB" id="A0A485LJ52"/>
<name>A0A485LJ52_9STRA</name>
<sequence>MSYSAWTDRGSIIMAWSKVKCYVLLMVLSNLIFLAAGIFVLYAGISLKADHWTDMFDGIDSAQVLNNTISTVVLIFSSVIILAAVLGLVGALFRWRALLVSYAVLATVAAVAFVAISGIAWFIFGKANRWKQKAYPADEKQEAAFAGRFNQVYCYATGANVCNNVKFRDAIDMFAPQTSSATITAVLDVLKDLLTGAGIHGMQSLCDNYRRNGPVADLLSLVPAFKLDPICQGCGMADQFSKLNSVFAWANEACPPDAAALSWCVAFLASKKVGDPYKGAPFRICRDQLYAAATKWTPAVAIPALVVALMLFGLVFVACVVHRRKAADVSADMEVGSVQDDPKGDAPTVKNGAGRHFISIKSDIKLKHVRTPTGSPRKAAA</sequence>
<feature type="transmembrane region" description="Helical" evidence="5">
    <location>
        <begin position="21"/>
        <end position="45"/>
    </location>
</feature>
<proteinExistence type="predicted"/>
<dbReference type="Proteomes" id="UP000332933">
    <property type="component" value="Unassembled WGS sequence"/>
</dbReference>
<feature type="transmembrane region" description="Helical" evidence="5">
    <location>
        <begin position="100"/>
        <end position="124"/>
    </location>
</feature>
<evidence type="ECO:0000256" key="3">
    <source>
        <dbReference type="ARBA" id="ARBA00022989"/>
    </source>
</evidence>
<dbReference type="GO" id="GO:0016020">
    <property type="term" value="C:membrane"/>
    <property type="evidence" value="ECO:0007669"/>
    <property type="project" value="UniProtKB-SubCell"/>
</dbReference>
<evidence type="ECO:0000256" key="4">
    <source>
        <dbReference type="ARBA" id="ARBA00023136"/>
    </source>
</evidence>
<evidence type="ECO:0000313" key="7">
    <source>
        <dbReference type="EMBL" id="VFT98704.1"/>
    </source>
</evidence>
<comment type="subcellular location">
    <subcellularLocation>
        <location evidence="1">Membrane</location>
        <topology evidence="1">Multi-pass membrane protein</topology>
    </subcellularLocation>
</comment>
<dbReference type="Pfam" id="PF00335">
    <property type="entry name" value="Tetraspanin"/>
    <property type="match status" value="1"/>
</dbReference>